<evidence type="ECO:0000259" key="1">
    <source>
        <dbReference type="Pfam" id="PF13649"/>
    </source>
</evidence>
<protein>
    <recommendedName>
        <fullName evidence="1">Methyltransferase domain-containing protein</fullName>
    </recommendedName>
</protein>
<dbReference type="SUPFAM" id="SSF53335">
    <property type="entry name" value="S-adenosyl-L-methionine-dependent methyltransferases"/>
    <property type="match status" value="1"/>
</dbReference>
<dbReference type="Proteomes" id="UP000176498">
    <property type="component" value="Unassembled WGS sequence"/>
</dbReference>
<reference evidence="2 3" key="1">
    <citation type="journal article" date="2016" name="Nat. Commun.">
        <title>Thousands of microbial genomes shed light on interconnected biogeochemical processes in an aquifer system.</title>
        <authorList>
            <person name="Anantharaman K."/>
            <person name="Brown C.T."/>
            <person name="Hug L.A."/>
            <person name="Sharon I."/>
            <person name="Castelle C.J."/>
            <person name="Probst A.J."/>
            <person name="Thomas B.C."/>
            <person name="Singh A."/>
            <person name="Wilkins M.J."/>
            <person name="Karaoz U."/>
            <person name="Brodie E.L."/>
            <person name="Williams K.H."/>
            <person name="Hubbard S.S."/>
            <person name="Banfield J.F."/>
        </authorList>
    </citation>
    <scope>NUCLEOTIDE SEQUENCE [LARGE SCALE GENOMIC DNA]</scope>
</reference>
<dbReference type="InterPro" id="IPR029063">
    <property type="entry name" value="SAM-dependent_MTases_sf"/>
</dbReference>
<dbReference type="Pfam" id="PF13649">
    <property type="entry name" value="Methyltransf_25"/>
    <property type="match status" value="1"/>
</dbReference>
<accession>A0A1G1XP94</accession>
<dbReference type="EMBL" id="MHHZ01000021">
    <property type="protein sequence ID" value="OGY41177.1"/>
    <property type="molecule type" value="Genomic_DNA"/>
</dbReference>
<evidence type="ECO:0000313" key="3">
    <source>
        <dbReference type="Proteomes" id="UP000176498"/>
    </source>
</evidence>
<dbReference type="AlphaFoldDB" id="A0A1G1XP94"/>
<evidence type="ECO:0000313" key="2">
    <source>
        <dbReference type="EMBL" id="OGY41177.1"/>
    </source>
</evidence>
<sequence length="295" mass="34223">MLKEEILHILRCPACAGQFSLISPEKITCRSCQAIYNQEAGIWLLAKKQADDVWDISYTQAGQDALNYFAAKLQKVNPDSIVFKSYYVFVELLYQHLKGKKVKNYLDIGCGSGSYSLALTKKILPANIILLDYSLPALRLARDLFAKFNIECSLIYADAFNLPLIDNCIDLSITSGLFEHFQEDKQKLLIKEECRVSQYVSCHLPGNFWPYWLYRFVVTMINRGWPFGYEQPLKPKQTLSFFQDNGLNLVAFGYHNLYSSIIWSNPDKYKFLEKLYFQPLADFFSKYEYAQIFKK</sequence>
<comment type="caution">
    <text evidence="2">The sequence shown here is derived from an EMBL/GenBank/DDBJ whole genome shotgun (WGS) entry which is preliminary data.</text>
</comment>
<gene>
    <name evidence="2" type="ORF">A2Y82_01885</name>
</gene>
<dbReference type="CDD" id="cd02440">
    <property type="entry name" value="AdoMet_MTases"/>
    <property type="match status" value="1"/>
</dbReference>
<proteinExistence type="predicted"/>
<dbReference type="InterPro" id="IPR041698">
    <property type="entry name" value="Methyltransf_25"/>
</dbReference>
<organism evidence="2 3">
    <name type="scientific">Candidatus Buchananbacteria bacterium RBG_13_36_9</name>
    <dbReference type="NCBI Taxonomy" id="1797530"/>
    <lineage>
        <taxon>Bacteria</taxon>
        <taxon>Candidatus Buchananiibacteriota</taxon>
    </lineage>
</organism>
<dbReference type="Gene3D" id="3.40.50.150">
    <property type="entry name" value="Vaccinia Virus protein VP39"/>
    <property type="match status" value="1"/>
</dbReference>
<name>A0A1G1XP94_9BACT</name>
<feature type="domain" description="Methyltransferase" evidence="1">
    <location>
        <begin position="106"/>
        <end position="196"/>
    </location>
</feature>